<sequence>MVYDNRKNAAYAVLNMISRNLLQTCDPFGGCLACPERDLCSIMLIIEKENLNNENLVEFLKIQKITIKLETECDSFAIEKCLSFSIFWFMEKAKWFRVRVQI</sequence>
<dbReference type="AlphaFoldDB" id="A0A8R1ESS8"/>
<organism evidence="1 2">
    <name type="scientific">Caenorhabditis japonica</name>
    <dbReference type="NCBI Taxonomy" id="281687"/>
    <lineage>
        <taxon>Eukaryota</taxon>
        <taxon>Metazoa</taxon>
        <taxon>Ecdysozoa</taxon>
        <taxon>Nematoda</taxon>
        <taxon>Chromadorea</taxon>
        <taxon>Rhabditida</taxon>
        <taxon>Rhabditina</taxon>
        <taxon>Rhabditomorpha</taxon>
        <taxon>Rhabditoidea</taxon>
        <taxon>Rhabditidae</taxon>
        <taxon>Peloderinae</taxon>
        <taxon>Caenorhabditis</taxon>
    </lineage>
</organism>
<name>A0A8R1ESS8_CAEJA</name>
<dbReference type="PANTHER" id="PTHR28495:SF1">
    <property type="entry name" value="GENE, 17266-RELATED"/>
    <property type="match status" value="1"/>
</dbReference>
<reference evidence="1" key="2">
    <citation type="submission" date="2022-06" db="UniProtKB">
        <authorList>
            <consortium name="EnsemblMetazoa"/>
        </authorList>
    </citation>
    <scope>IDENTIFICATION</scope>
    <source>
        <strain evidence="1">DF5081</strain>
    </source>
</reference>
<dbReference type="PANTHER" id="PTHR28495">
    <property type="entry name" value="HYPOTHETICAL PROTEIN LOC100359752"/>
    <property type="match status" value="1"/>
</dbReference>
<keyword evidence="2" id="KW-1185">Reference proteome</keyword>
<accession>A0A8R1ESS8</accession>
<reference evidence="2" key="1">
    <citation type="submission" date="2010-08" db="EMBL/GenBank/DDBJ databases">
        <authorList>
            <consortium name="Caenorhabditis japonica Sequencing Consortium"/>
            <person name="Wilson R.K."/>
        </authorList>
    </citation>
    <scope>NUCLEOTIDE SEQUENCE [LARGE SCALE GENOMIC DNA]</scope>
    <source>
        <strain evidence="2">DF5081</strain>
    </source>
</reference>
<proteinExistence type="predicted"/>
<dbReference type="Proteomes" id="UP000005237">
    <property type="component" value="Unassembled WGS sequence"/>
</dbReference>
<dbReference type="InterPro" id="IPR031643">
    <property type="entry name" value="DUF4708"/>
</dbReference>
<protein>
    <submittedName>
        <fullName evidence="1">Uncharacterized protein</fullName>
    </submittedName>
</protein>
<dbReference type="EnsemblMetazoa" id="CJA41356.1">
    <property type="protein sequence ID" value="CJA41356.1"/>
    <property type="gene ID" value="WBGene00217204"/>
</dbReference>
<evidence type="ECO:0000313" key="1">
    <source>
        <dbReference type="EnsemblMetazoa" id="CJA41356.1"/>
    </source>
</evidence>
<evidence type="ECO:0000313" key="2">
    <source>
        <dbReference type="Proteomes" id="UP000005237"/>
    </source>
</evidence>